<evidence type="ECO:0000256" key="2">
    <source>
        <dbReference type="ARBA" id="ARBA00022679"/>
    </source>
</evidence>
<dbReference type="EC" id="2.1.1.222" evidence="5"/>
<protein>
    <recommendedName>
        <fullName evidence="5">Ubiquinone biosynthesis O-methyltransferase</fullName>
    </recommendedName>
    <alternativeName>
        <fullName evidence="5">2-polyprenyl-6-hydroxyphenol methylase</fullName>
        <ecNumber evidence="5">2.1.1.222</ecNumber>
    </alternativeName>
    <alternativeName>
        <fullName evidence="5">3-demethylubiquinone 3-O-methyltransferase</fullName>
        <ecNumber evidence="5">2.1.1.64</ecNumber>
    </alternativeName>
</protein>
<dbReference type="HAMAP" id="MF_00472">
    <property type="entry name" value="UbiG"/>
    <property type="match status" value="1"/>
</dbReference>
<dbReference type="SUPFAM" id="SSF53335">
    <property type="entry name" value="S-adenosyl-L-methionine-dependent methyltransferases"/>
    <property type="match status" value="1"/>
</dbReference>
<dbReference type="EMBL" id="FNSL01000001">
    <property type="protein sequence ID" value="SEB49860.1"/>
    <property type="molecule type" value="Genomic_DNA"/>
</dbReference>
<gene>
    <name evidence="5" type="primary">ubiG</name>
    <name evidence="6" type="ORF">SAMN05216452_1693</name>
</gene>
<dbReference type="GO" id="GO:0102208">
    <property type="term" value="F:2-polyprenyl-6-hydroxyphenol methylase activity"/>
    <property type="evidence" value="ECO:0007669"/>
    <property type="project" value="UniProtKB-EC"/>
</dbReference>
<dbReference type="InterPro" id="IPR029063">
    <property type="entry name" value="SAM-dependent_MTases_sf"/>
</dbReference>
<dbReference type="GO" id="GO:0032259">
    <property type="term" value="P:methylation"/>
    <property type="evidence" value="ECO:0007669"/>
    <property type="project" value="UniProtKB-KW"/>
</dbReference>
<evidence type="ECO:0000256" key="3">
    <source>
        <dbReference type="ARBA" id="ARBA00022688"/>
    </source>
</evidence>
<dbReference type="PANTHER" id="PTHR43464">
    <property type="entry name" value="METHYLTRANSFERASE"/>
    <property type="match status" value="1"/>
</dbReference>
<organism evidence="6 7">
    <name type="scientific">Nitratireductor aquibiodomus</name>
    <dbReference type="NCBI Taxonomy" id="204799"/>
    <lineage>
        <taxon>Bacteria</taxon>
        <taxon>Pseudomonadati</taxon>
        <taxon>Pseudomonadota</taxon>
        <taxon>Alphaproteobacteria</taxon>
        <taxon>Hyphomicrobiales</taxon>
        <taxon>Phyllobacteriaceae</taxon>
        <taxon>Nitratireductor</taxon>
    </lineage>
</organism>
<dbReference type="PANTHER" id="PTHR43464:SF19">
    <property type="entry name" value="UBIQUINONE BIOSYNTHESIS O-METHYLTRANSFERASE, MITOCHONDRIAL"/>
    <property type="match status" value="1"/>
</dbReference>
<comment type="pathway">
    <text evidence="5">Cofactor biosynthesis; ubiquinone biosynthesis.</text>
</comment>
<accession>A0A1H4JU96</accession>
<dbReference type="NCBIfam" id="TIGR01983">
    <property type="entry name" value="UbiG"/>
    <property type="match status" value="1"/>
</dbReference>
<evidence type="ECO:0000256" key="5">
    <source>
        <dbReference type="HAMAP-Rule" id="MF_00472"/>
    </source>
</evidence>
<dbReference type="GO" id="GO:0010420">
    <property type="term" value="F:polyprenyldihydroxybenzoate methyltransferase activity"/>
    <property type="evidence" value="ECO:0007669"/>
    <property type="project" value="InterPro"/>
</dbReference>
<comment type="function">
    <text evidence="5">O-methyltransferase that catalyzes the 2 O-methylation steps in the ubiquinone biosynthetic pathway.</text>
</comment>
<proteinExistence type="inferred from homology"/>
<keyword evidence="2 5" id="KW-0808">Transferase</keyword>
<name>A0A1H4JU96_9HYPH</name>
<dbReference type="CDD" id="cd02440">
    <property type="entry name" value="AdoMet_MTases"/>
    <property type="match status" value="1"/>
</dbReference>
<feature type="binding site" evidence="5">
    <location>
        <position position="136"/>
    </location>
    <ligand>
        <name>S-adenosyl-L-methionine</name>
        <dbReference type="ChEBI" id="CHEBI:59789"/>
    </ligand>
</feature>
<reference evidence="7" key="1">
    <citation type="submission" date="2016-10" db="EMBL/GenBank/DDBJ databases">
        <authorList>
            <person name="Varghese N."/>
            <person name="Submissions S."/>
        </authorList>
    </citation>
    <scope>NUCLEOTIDE SEQUENCE [LARGE SCALE GENOMIC DNA]</scope>
    <source>
        <strain evidence="7">ES.061</strain>
    </source>
</reference>
<feature type="binding site" evidence="5">
    <location>
        <position position="93"/>
    </location>
    <ligand>
        <name>S-adenosyl-L-methionine</name>
        <dbReference type="ChEBI" id="CHEBI:59789"/>
    </ligand>
</feature>
<comment type="catalytic activity">
    <reaction evidence="5">
        <text>a 3-(all-trans-polyprenyl)benzene-1,2-diol + S-adenosyl-L-methionine = a 2-methoxy-6-(all-trans-polyprenyl)phenol + S-adenosyl-L-homocysteine + H(+)</text>
        <dbReference type="Rhea" id="RHEA:31411"/>
        <dbReference type="Rhea" id="RHEA-COMP:9550"/>
        <dbReference type="Rhea" id="RHEA-COMP:9551"/>
        <dbReference type="ChEBI" id="CHEBI:15378"/>
        <dbReference type="ChEBI" id="CHEBI:57856"/>
        <dbReference type="ChEBI" id="CHEBI:59789"/>
        <dbReference type="ChEBI" id="CHEBI:62729"/>
        <dbReference type="ChEBI" id="CHEBI:62731"/>
        <dbReference type="EC" id="2.1.1.222"/>
    </reaction>
</comment>
<keyword evidence="4 5" id="KW-0949">S-adenosyl-L-methionine</keyword>
<evidence type="ECO:0000256" key="1">
    <source>
        <dbReference type="ARBA" id="ARBA00022603"/>
    </source>
</evidence>
<keyword evidence="3 5" id="KW-0831">Ubiquinone biosynthesis</keyword>
<comment type="catalytic activity">
    <reaction evidence="5">
        <text>a 3-demethylubiquinol + S-adenosyl-L-methionine = a ubiquinol + S-adenosyl-L-homocysteine + H(+)</text>
        <dbReference type="Rhea" id="RHEA:44380"/>
        <dbReference type="Rhea" id="RHEA-COMP:9566"/>
        <dbReference type="Rhea" id="RHEA-COMP:10914"/>
        <dbReference type="ChEBI" id="CHEBI:15378"/>
        <dbReference type="ChEBI" id="CHEBI:17976"/>
        <dbReference type="ChEBI" id="CHEBI:57856"/>
        <dbReference type="ChEBI" id="CHEBI:59789"/>
        <dbReference type="ChEBI" id="CHEBI:84422"/>
        <dbReference type="EC" id="2.1.1.64"/>
    </reaction>
</comment>
<keyword evidence="1 5" id="KW-0489">Methyltransferase</keyword>
<evidence type="ECO:0000313" key="7">
    <source>
        <dbReference type="Proteomes" id="UP000199064"/>
    </source>
</evidence>
<dbReference type="Gene3D" id="3.40.50.150">
    <property type="entry name" value="Vaccinia Virus protein VP39"/>
    <property type="match status" value="1"/>
</dbReference>
<dbReference type="InterPro" id="IPR010233">
    <property type="entry name" value="UbiG_MeTrfase"/>
</dbReference>
<keyword evidence="7" id="KW-1185">Reference proteome</keyword>
<evidence type="ECO:0000313" key="6">
    <source>
        <dbReference type="EMBL" id="SEB49860.1"/>
    </source>
</evidence>
<dbReference type="AlphaFoldDB" id="A0A1H4JU96"/>
<dbReference type="RefSeq" id="WP_007010837.1">
    <property type="nucleotide sequence ID" value="NZ_FNSL01000001.1"/>
</dbReference>
<keyword evidence="6" id="KW-0830">Ubiquinone</keyword>
<dbReference type="UniPathway" id="UPA00232"/>
<evidence type="ECO:0000256" key="4">
    <source>
        <dbReference type="ARBA" id="ARBA00022691"/>
    </source>
</evidence>
<comment type="similarity">
    <text evidence="5">Belongs to the methyltransferase superfamily. UbiG/COQ3 family.</text>
</comment>
<sequence>MSEARQTTIDTREIEHFSALATEWWNPAGKMGVLHKFNPVRLAYIRDHVAAHFGRDPHAAKPFAGLRMLDIGCGGGLLCEPMARLGADVVGADASETNIEVAKIHAGQSGLSIDYRATTAEALADAGERFDIILNMEVVEHVSDVDLFLSKCGAMLKPGGLMFVATINRTLKAWGLAIIGAEYVLGWLPRGTHQYEKLVRPSELEKGLTSTGIKIIDRSGVVYNPIGDRWQRSRDMDVNYMVAATKPAA</sequence>
<dbReference type="Pfam" id="PF13489">
    <property type="entry name" value="Methyltransf_23"/>
    <property type="match status" value="1"/>
</dbReference>
<feature type="binding site" evidence="5">
    <location>
        <position position="41"/>
    </location>
    <ligand>
        <name>S-adenosyl-L-methionine</name>
        <dbReference type="ChEBI" id="CHEBI:59789"/>
    </ligand>
</feature>
<dbReference type="GO" id="GO:0061542">
    <property type="term" value="F:3-demethylubiquinol 3-O-methyltransferase activity"/>
    <property type="evidence" value="ECO:0007669"/>
    <property type="project" value="UniProtKB-UniRule"/>
</dbReference>
<dbReference type="EC" id="2.1.1.64" evidence="5"/>
<dbReference type="Proteomes" id="UP000199064">
    <property type="component" value="Unassembled WGS sequence"/>
</dbReference>
<feature type="binding site" evidence="5">
    <location>
        <position position="72"/>
    </location>
    <ligand>
        <name>S-adenosyl-L-methionine</name>
        <dbReference type="ChEBI" id="CHEBI:59789"/>
    </ligand>
</feature>